<proteinExistence type="predicted"/>
<keyword evidence="6" id="KW-0902">Two-component regulatory system</keyword>
<dbReference type="InterPro" id="IPR005467">
    <property type="entry name" value="His_kinase_dom"/>
</dbReference>
<reference evidence="8 9" key="1">
    <citation type="submission" date="2020-02" db="EMBL/GenBank/DDBJ databases">
        <authorList>
            <person name="Hogendoorn C."/>
        </authorList>
    </citation>
    <scope>NUCLEOTIDE SEQUENCE [LARGE SCALE GENOMIC DNA]</scope>
    <source>
        <strain evidence="8">R501</strain>
    </source>
</reference>
<dbReference type="KEGG" id="hfv:R50_2151"/>
<dbReference type="Pfam" id="PF02518">
    <property type="entry name" value="HATPase_c"/>
    <property type="match status" value="1"/>
</dbReference>
<dbReference type="PANTHER" id="PTHR43711:SF1">
    <property type="entry name" value="HISTIDINE KINASE 1"/>
    <property type="match status" value="1"/>
</dbReference>
<keyword evidence="9" id="KW-1185">Reference proteome</keyword>
<evidence type="ECO:0000256" key="4">
    <source>
        <dbReference type="ARBA" id="ARBA00022679"/>
    </source>
</evidence>
<dbReference type="CDD" id="cd00075">
    <property type="entry name" value="HATPase"/>
    <property type="match status" value="1"/>
</dbReference>
<evidence type="ECO:0000256" key="5">
    <source>
        <dbReference type="ARBA" id="ARBA00022777"/>
    </source>
</evidence>
<dbReference type="EC" id="2.7.13.3" evidence="2"/>
<protein>
    <recommendedName>
        <fullName evidence="2">histidine kinase</fullName>
        <ecNumber evidence="2">2.7.13.3</ecNumber>
    </recommendedName>
</protein>
<keyword evidence="5 8" id="KW-0418">Kinase</keyword>
<dbReference type="SMART" id="SM00388">
    <property type="entry name" value="HisKA"/>
    <property type="match status" value="1"/>
</dbReference>
<dbReference type="InterPro" id="IPR050736">
    <property type="entry name" value="Sensor_HK_Regulatory"/>
</dbReference>
<evidence type="ECO:0000313" key="9">
    <source>
        <dbReference type="Proteomes" id="UP000503399"/>
    </source>
</evidence>
<evidence type="ECO:0000259" key="7">
    <source>
        <dbReference type="PROSITE" id="PS50109"/>
    </source>
</evidence>
<dbReference type="PRINTS" id="PR00344">
    <property type="entry name" value="BCTRLSENSOR"/>
</dbReference>
<keyword evidence="4" id="KW-0808">Transferase</keyword>
<dbReference type="AlphaFoldDB" id="A0A6F8ZIM7"/>
<dbReference type="GO" id="GO:0000155">
    <property type="term" value="F:phosphorelay sensor kinase activity"/>
    <property type="evidence" value="ECO:0007669"/>
    <property type="project" value="InterPro"/>
</dbReference>
<feature type="domain" description="Histidine kinase" evidence="7">
    <location>
        <begin position="219"/>
        <end position="427"/>
    </location>
</feature>
<dbReference type="InterPro" id="IPR004358">
    <property type="entry name" value="Sig_transdc_His_kin-like_C"/>
</dbReference>
<name>A0A6F8ZIM7_9FIRM</name>
<dbReference type="InterPro" id="IPR003594">
    <property type="entry name" value="HATPase_dom"/>
</dbReference>
<dbReference type="Gene3D" id="1.10.287.130">
    <property type="match status" value="1"/>
</dbReference>
<evidence type="ECO:0000256" key="3">
    <source>
        <dbReference type="ARBA" id="ARBA00022553"/>
    </source>
</evidence>
<dbReference type="SUPFAM" id="SSF55874">
    <property type="entry name" value="ATPase domain of HSP90 chaperone/DNA topoisomerase II/histidine kinase"/>
    <property type="match status" value="1"/>
</dbReference>
<keyword evidence="3" id="KW-0597">Phosphoprotein</keyword>
<comment type="catalytic activity">
    <reaction evidence="1">
        <text>ATP + protein L-histidine = ADP + protein N-phospho-L-histidine.</text>
        <dbReference type="EC" id="2.7.13.3"/>
    </reaction>
</comment>
<sequence>MKGKPRKGMHKDNPGPTPPEFVYRLAEGIVFYNDFALRARDLEHWPWPLALVDARGRWLWRNRDWRRTVAAAEEAPLAAQVGRESPPAALTGFGWTPLLGEGGQPQAYLVHAGSERGVLGRALAHTAGGVALACDARFIYANPAAEARFPGGLAGRPWQAVEGLPPWERALSLPPDGRTLIGWQEGALLRLVHVGDEVLLEVLPQAWAGDQVSMEQVSMIMHEIRNPLTALSGFLELALDRLRKGGGPGGAAVLPHLEHAVAEVERLSRLTGDLLWTTRTLTLDRSARSLAALAEAAWPPAAGEGSRARLVVAGDATLWVDGDRFAQVLVNLFRNAVEALGGRPGTVRVWAEAAGTGTAVVVSDDGPGIPPEIQDRLFSAFVSTKPHGNGLGLLIVRHLVEAHGGRLSLSSAPGQGTTVRIELPAPPRGG</sequence>
<organism evidence="8 9">
    <name type="scientific">Candidatus Hydrogenisulfobacillus filiaventi</name>
    <dbReference type="NCBI Taxonomy" id="2707344"/>
    <lineage>
        <taxon>Bacteria</taxon>
        <taxon>Bacillati</taxon>
        <taxon>Bacillota</taxon>
        <taxon>Clostridia</taxon>
        <taxon>Eubacteriales</taxon>
        <taxon>Clostridiales Family XVII. Incertae Sedis</taxon>
        <taxon>Candidatus Hydrogenisulfobacillus</taxon>
    </lineage>
</organism>
<evidence type="ECO:0000256" key="1">
    <source>
        <dbReference type="ARBA" id="ARBA00000085"/>
    </source>
</evidence>
<dbReference type="InterPro" id="IPR036890">
    <property type="entry name" value="HATPase_C_sf"/>
</dbReference>
<dbReference type="InterPro" id="IPR036097">
    <property type="entry name" value="HisK_dim/P_sf"/>
</dbReference>
<dbReference type="Gene3D" id="3.30.565.10">
    <property type="entry name" value="Histidine kinase-like ATPase, C-terminal domain"/>
    <property type="match status" value="1"/>
</dbReference>
<dbReference type="CDD" id="cd00082">
    <property type="entry name" value="HisKA"/>
    <property type="match status" value="1"/>
</dbReference>
<dbReference type="PANTHER" id="PTHR43711">
    <property type="entry name" value="TWO-COMPONENT HISTIDINE KINASE"/>
    <property type="match status" value="1"/>
</dbReference>
<evidence type="ECO:0000256" key="6">
    <source>
        <dbReference type="ARBA" id="ARBA00023012"/>
    </source>
</evidence>
<dbReference type="Pfam" id="PF00512">
    <property type="entry name" value="HisKA"/>
    <property type="match status" value="1"/>
</dbReference>
<accession>A0A6F8ZIM7</accession>
<dbReference type="PROSITE" id="PS50109">
    <property type="entry name" value="HIS_KIN"/>
    <property type="match status" value="1"/>
</dbReference>
<evidence type="ECO:0000256" key="2">
    <source>
        <dbReference type="ARBA" id="ARBA00012438"/>
    </source>
</evidence>
<dbReference type="SUPFAM" id="SSF47384">
    <property type="entry name" value="Homodimeric domain of signal transducing histidine kinase"/>
    <property type="match status" value="1"/>
</dbReference>
<dbReference type="Proteomes" id="UP000503399">
    <property type="component" value="Chromosome"/>
</dbReference>
<evidence type="ECO:0000313" key="8">
    <source>
        <dbReference type="EMBL" id="CAB1129648.1"/>
    </source>
</evidence>
<dbReference type="InterPro" id="IPR003661">
    <property type="entry name" value="HisK_dim/P_dom"/>
</dbReference>
<gene>
    <name evidence="8" type="ORF">R50_2151</name>
</gene>
<dbReference type="EMBL" id="LR778114">
    <property type="protein sequence ID" value="CAB1129648.1"/>
    <property type="molecule type" value="Genomic_DNA"/>
</dbReference>
<dbReference type="SMART" id="SM00387">
    <property type="entry name" value="HATPase_c"/>
    <property type="match status" value="1"/>
</dbReference>